<dbReference type="GO" id="GO:0019867">
    <property type="term" value="C:outer membrane"/>
    <property type="evidence" value="ECO:0007669"/>
    <property type="project" value="InterPro"/>
</dbReference>
<feature type="domain" description="Autotransporter" evidence="1">
    <location>
        <begin position="1"/>
        <end position="187"/>
    </location>
</feature>
<dbReference type="PROSITE" id="PS51208">
    <property type="entry name" value="AUTOTRANSPORTER"/>
    <property type="match status" value="1"/>
</dbReference>
<sequence length="187" mass="20637">MQTDGLYADALLKYSHMKNSFNVYDSSAQRVSGNASTDGFSASLEAGKRFYLNTSRSGFYIEPQAQLTYSYQDKTTVMASNGLRIDLDSFNSTLGRASALIGYNLDEGSKRVNIYVKTGYVGEFAGNLSYSLNGSNEGHSNRGDWWNNGVGMSAQINSQHNIYLDLESSTGSKFNQRQVNAGYRLTF</sequence>
<dbReference type="InterPro" id="IPR003991">
    <property type="entry name" value="Pertactin_virulence_factor"/>
</dbReference>
<name>A0A448SK77_SERFO</name>
<evidence type="ECO:0000313" key="3">
    <source>
        <dbReference type="Proteomes" id="UP000270487"/>
    </source>
</evidence>
<proteinExistence type="predicted"/>
<dbReference type="InterPro" id="IPR036709">
    <property type="entry name" value="Autotransporte_beta_dom_sf"/>
</dbReference>
<dbReference type="PANTHER" id="PTHR35037:SF3">
    <property type="entry name" value="C-TERMINAL REGION OF AIDA-LIKE PROTEIN"/>
    <property type="match status" value="1"/>
</dbReference>
<dbReference type="PANTHER" id="PTHR35037">
    <property type="entry name" value="C-TERMINAL REGION OF AIDA-LIKE PROTEIN"/>
    <property type="match status" value="1"/>
</dbReference>
<dbReference type="Pfam" id="PF03797">
    <property type="entry name" value="Autotransporter"/>
    <property type="match status" value="1"/>
</dbReference>
<dbReference type="InterPro" id="IPR005546">
    <property type="entry name" value="Autotransporte_beta"/>
</dbReference>
<dbReference type="InterPro" id="IPR006315">
    <property type="entry name" value="OM_autotransptr_brl_dom"/>
</dbReference>
<gene>
    <name evidence="2" type="primary">prn</name>
    <name evidence="2" type="ORF">NCTC13193_02208</name>
</gene>
<accession>A0A448SK77</accession>
<dbReference type="NCBIfam" id="TIGR01414">
    <property type="entry name" value="autotrans_barl"/>
    <property type="match status" value="1"/>
</dbReference>
<dbReference type="AlphaFoldDB" id="A0A448SK77"/>
<dbReference type="SUPFAM" id="SSF103515">
    <property type="entry name" value="Autotransporter"/>
    <property type="match status" value="1"/>
</dbReference>
<dbReference type="Proteomes" id="UP000270487">
    <property type="component" value="Chromosome"/>
</dbReference>
<dbReference type="EMBL" id="LR134492">
    <property type="protein sequence ID" value="VEI68134.1"/>
    <property type="molecule type" value="Genomic_DNA"/>
</dbReference>
<dbReference type="PRINTS" id="PR01484">
    <property type="entry name" value="PRTACTNFAMLY"/>
</dbReference>
<dbReference type="InterPro" id="IPR051551">
    <property type="entry name" value="Autotransporter_adhesion"/>
</dbReference>
<protein>
    <submittedName>
        <fullName evidence="2">P.93</fullName>
    </submittedName>
</protein>
<evidence type="ECO:0000313" key="2">
    <source>
        <dbReference type="EMBL" id="VEI68134.1"/>
    </source>
</evidence>
<evidence type="ECO:0000259" key="1">
    <source>
        <dbReference type="PROSITE" id="PS51208"/>
    </source>
</evidence>
<organism evidence="2 3">
    <name type="scientific">Serratia fonticola</name>
    <dbReference type="NCBI Taxonomy" id="47917"/>
    <lineage>
        <taxon>Bacteria</taxon>
        <taxon>Pseudomonadati</taxon>
        <taxon>Pseudomonadota</taxon>
        <taxon>Gammaproteobacteria</taxon>
        <taxon>Enterobacterales</taxon>
        <taxon>Yersiniaceae</taxon>
        <taxon>Serratia</taxon>
    </lineage>
</organism>
<reference evidence="2 3" key="1">
    <citation type="submission" date="2018-12" db="EMBL/GenBank/DDBJ databases">
        <authorList>
            <consortium name="Pathogen Informatics"/>
        </authorList>
    </citation>
    <scope>NUCLEOTIDE SEQUENCE [LARGE SCALE GENOMIC DNA]</scope>
    <source>
        <strain evidence="2 3">NCTC13193</strain>
    </source>
</reference>
<dbReference type="Gene3D" id="2.40.128.130">
    <property type="entry name" value="Autotransporter beta-domain"/>
    <property type="match status" value="1"/>
</dbReference>